<reference evidence="1" key="1">
    <citation type="submission" date="2021-01" db="EMBL/GenBank/DDBJ databases">
        <title>Phytophthora aleatoria, a newly-described species from Pinus radiata is distinct from Phytophthora cactorum isolates based on comparative genomics.</title>
        <authorList>
            <person name="Mcdougal R."/>
            <person name="Panda P."/>
            <person name="Williams N."/>
            <person name="Studholme D.J."/>
        </authorList>
    </citation>
    <scope>NUCLEOTIDE SEQUENCE</scope>
    <source>
        <strain evidence="1">NZFS 4037</strain>
    </source>
</reference>
<protein>
    <submittedName>
        <fullName evidence="1">Uncharacterized protein</fullName>
    </submittedName>
</protein>
<evidence type="ECO:0000313" key="2">
    <source>
        <dbReference type="Proteomes" id="UP000709295"/>
    </source>
</evidence>
<dbReference type="AlphaFoldDB" id="A0A8J5MDN3"/>
<dbReference type="Proteomes" id="UP000709295">
    <property type="component" value="Unassembled WGS sequence"/>
</dbReference>
<proteinExistence type="predicted"/>
<keyword evidence="2" id="KW-1185">Reference proteome</keyword>
<evidence type="ECO:0000313" key="1">
    <source>
        <dbReference type="EMBL" id="KAG6948677.1"/>
    </source>
</evidence>
<comment type="caution">
    <text evidence="1">The sequence shown here is derived from an EMBL/GenBank/DDBJ whole genome shotgun (WGS) entry which is preliminary data.</text>
</comment>
<name>A0A8J5MDN3_9STRA</name>
<accession>A0A8J5MDN3</accession>
<organism evidence="1 2">
    <name type="scientific">Phytophthora aleatoria</name>
    <dbReference type="NCBI Taxonomy" id="2496075"/>
    <lineage>
        <taxon>Eukaryota</taxon>
        <taxon>Sar</taxon>
        <taxon>Stramenopiles</taxon>
        <taxon>Oomycota</taxon>
        <taxon>Peronosporomycetes</taxon>
        <taxon>Peronosporales</taxon>
        <taxon>Peronosporaceae</taxon>
        <taxon>Phytophthora</taxon>
    </lineage>
</organism>
<gene>
    <name evidence="1" type="ORF">JG688_00014994</name>
</gene>
<feature type="non-terminal residue" evidence="1">
    <location>
        <position position="1"/>
    </location>
</feature>
<sequence>AYYIESNHGRRFLLVSGRLCPPDRPFSWTEAYFDEVKGATKLAIAESIIRRYHMRQLSFLNYPKYQFVSTIPVICQSDPWLQRY</sequence>
<dbReference type="EMBL" id="JAENGY010001523">
    <property type="protein sequence ID" value="KAG6948677.1"/>
    <property type="molecule type" value="Genomic_DNA"/>
</dbReference>